<comment type="caution">
    <text evidence="1">The sequence shown here is derived from an EMBL/GenBank/DDBJ whole genome shotgun (WGS) entry which is preliminary data.</text>
</comment>
<keyword evidence="2" id="KW-1185">Reference proteome</keyword>
<dbReference type="AlphaFoldDB" id="A0A179BNF0"/>
<dbReference type="Proteomes" id="UP000078302">
    <property type="component" value="Unassembled WGS sequence"/>
</dbReference>
<protein>
    <submittedName>
        <fullName evidence="1">Uncharacterized protein</fullName>
    </submittedName>
</protein>
<gene>
    <name evidence="1" type="ORF">A4H96_01535</name>
</gene>
<name>A0A179BNF0_ACIFR</name>
<dbReference type="RefSeq" id="WP_064217957.1">
    <property type="nucleotide sequence ID" value="NZ_LVXZ01000013.1"/>
</dbReference>
<reference evidence="1 2" key="1">
    <citation type="submission" date="2016-04" db="EMBL/GenBank/DDBJ databases">
        <title>Acidithiobacillus ferrooxidans genome sequencing and assembly.</title>
        <authorList>
            <person name="Zhou Z."/>
        </authorList>
    </citation>
    <scope>NUCLEOTIDE SEQUENCE [LARGE SCALE GENOMIC DNA]</scope>
    <source>
        <strain evidence="1 2">BY0502</strain>
    </source>
</reference>
<proteinExistence type="predicted"/>
<dbReference type="OrthoDB" id="9796140at2"/>
<dbReference type="EMBL" id="LVXZ01000013">
    <property type="protein sequence ID" value="OAP93268.1"/>
    <property type="molecule type" value="Genomic_DNA"/>
</dbReference>
<accession>A0A179BNF0</accession>
<organism evidence="1 2">
    <name type="scientific">Acidithiobacillus ferrooxidans</name>
    <name type="common">Thiobacillus ferrooxidans</name>
    <dbReference type="NCBI Taxonomy" id="920"/>
    <lineage>
        <taxon>Bacteria</taxon>
        <taxon>Pseudomonadati</taxon>
        <taxon>Pseudomonadota</taxon>
        <taxon>Acidithiobacillia</taxon>
        <taxon>Acidithiobacillales</taxon>
        <taxon>Acidithiobacillaceae</taxon>
        <taxon>Acidithiobacillus</taxon>
    </lineage>
</organism>
<sequence length="174" mass="19484">MEKMDKTGETPHQSNQICTCFFQQLSSQSGELAYLERWRIQHKGVAVTGKVGALVDTQATECIGAEKAASKNTALTRKIERKNAQTEQFNAMAGMEIQKLIDKDLQDAPTLKNTCDVSLTFNSSGIVTATGVDHERDACPEWLYLRLDNGYIHTNNLWRIMVKKSFTTSLEIQP</sequence>
<evidence type="ECO:0000313" key="1">
    <source>
        <dbReference type="EMBL" id="OAP93268.1"/>
    </source>
</evidence>
<evidence type="ECO:0000313" key="2">
    <source>
        <dbReference type="Proteomes" id="UP000078302"/>
    </source>
</evidence>